<dbReference type="Pfam" id="PF26188">
    <property type="entry name" value="RESC6"/>
    <property type="match status" value="1"/>
</dbReference>
<dbReference type="GO" id="GO:0000963">
    <property type="term" value="P:mitochondrial RNA processing"/>
    <property type="evidence" value="ECO:0007669"/>
    <property type="project" value="TreeGrafter"/>
</dbReference>
<dbReference type="EMBL" id="HBIZ01009803">
    <property type="protein sequence ID" value="CAE0753187.1"/>
    <property type="molecule type" value="Transcribed_RNA"/>
</dbReference>
<dbReference type="SMART" id="SM00952">
    <property type="entry name" value="RAP"/>
    <property type="match status" value="1"/>
</dbReference>
<protein>
    <recommendedName>
        <fullName evidence="1">RAP domain-containing protein</fullName>
    </recommendedName>
</protein>
<dbReference type="PANTHER" id="PTHR21228">
    <property type="entry name" value="FAST LEU-RICH DOMAIN-CONTAINING"/>
    <property type="match status" value="1"/>
</dbReference>
<accession>A0A6S9RGM3</accession>
<dbReference type="PANTHER" id="PTHR21228:SF40">
    <property type="entry name" value="LD45607P"/>
    <property type="match status" value="1"/>
</dbReference>
<dbReference type="GO" id="GO:0035770">
    <property type="term" value="C:ribonucleoprotein granule"/>
    <property type="evidence" value="ECO:0007669"/>
    <property type="project" value="TreeGrafter"/>
</dbReference>
<feature type="domain" description="RAP" evidence="1">
    <location>
        <begin position="685"/>
        <end position="743"/>
    </location>
</feature>
<dbReference type="GO" id="GO:0003723">
    <property type="term" value="F:RNA binding"/>
    <property type="evidence" value="ECO:0007669"/>
    <property type="project" value="TreeGrafter"/>
</dbReference>
<dbReference type="Pfam" id="PF08373">
    <property type="entry name" value="RAP"/>
    <property type="match status" value="1"/>
</dbReference>
<proteinExistence type="predicted"/>
<dbReference type="EMBL" id="HBIZ01009802">
    <property type="protein sequence ID" value="CAE0753186.1"/>
    <property type="molecule type" value="Transcribed_RNA"/>
</dbReference>
<evidence type="ECO:0000313" key="2">
    <source>
        <dbReference type="EMBL" id="CAE0753186.1"/>
    </source>
</evidence>
<evidence type="ECO:0000259" key="1">
    <source>
        <dbReference type="PROSITE" id="PS51286"/>
    </source>
</evidence>
<evidence type="ECO:0000313" key="3">
    <source>
        <dbReference type="EMBL" id="CAE0753187.1"/>
    </source>
</evidence>
<organism evidence="2">
    <name type="scientific">Chrysotila carterae</name>
    <name type="common">Marine alga</name>
    <name type="synonym">Syracosphaera carterae</name>
    <dbReference type="NCBI Taxonomy" id="13221"/>
    <lineage>
        <taxon>Eukaryota</taxon>
        <taxon>Haptista</taxon>
        <taxon>Haptophyta</taxon>
        <taxon>Prymnesiophyceae</taxon>
        <taxon>Isochrysidales</taxon>
        <taxon>Isochrysidaceae</taxon>
        <taxon>Chrysotila</taxon>
    </lineage>
</organism>
<sequence>MSVFVDRYHRLSPLGTSLQRYVSRYKHRDALVGMCLNARSNGAACVIHQPNRRLALPRTDVMTSKRIMLKIKQADNMGTLFALHENFSEHFDAIHLASFWTSLGRFGSSRPDALPHGPFWNLLFQSECMIENDELQSRELANVAHAIARLPVTAIKQASPLLDALAKASIKQIHKFNDRDVSNTAWAFAKTGHQSPQLFDAISAARIKLIASFSPQALANTAWSFARAGHSAPALFDEIAVAALANADKLKPQEISNTAWAFASAGHPAPALFDALAISAISMISSSSSTSANVRGDAFRPEEIAGMAWAYGKAGRAAPALFDALAPVMQRYAARGLIRPRELAATAWAYATAGHPAPDLLDALAATALSPACPMNTFKPQELANTVWAYATAQHASQPALFTAAAAVVHAQIGRFKPQEVTSTAWAFATIRQPADDLFRDIAAYAVAHASEYSPSELSQTAWAFATANQATPQLFDALATASVCCLDEFEPYELSVLAWSFAVADVFPPKRLSAGFVNALGARTWATENHLGQLHQFHLWTTEYTPDESVVHELPDELITKCRDTFARRLVIQSAMHAQVAAAIVELGSWAGTHLGTSPSDVVTHQGISPEAPGVLLDTQGTFSETLETPMGASDILTHTSSTPPGALAAQPGVPGTSRVRSEVLLERTGYKIDLVVEWRGVTIGVEVDGPFHYIDRAPDGSTNLKRRQVRALDGLRLCSVPYWEWNQVVRCPKARAAYLTQLLDREASAAPSG</sequence>
<dbReference type="AlphaFoldDB" id="A0A6S9RGM3"/>
<gene>
    <name evidence="2" type="ORF">PCAR00345_LOCUS5773</name>
    <name evidence="3" type="ORF">PCAR00345_LOCUS5774</name>
</gene>
<dbReference type="InterPro" id="IPR013584">
    <property type="entry name" value="RAP"/>
</dbReference>
<dbReference type="GO" id="GO:0044528">
    <property type="term" value="P:regulation of mitochondrial mRNA stability"/>
    <property type="evidence" value="ECO:0007669"/>
    <property type="project" value="TreeGrafter"/>
</dbReference>
<dbReference type="GO" id="GO:0005759">
    <property type="term" value="C:mitochondrial matrix"/>
    <property type="evidence" value="ECO:0007669"/>
    <property type="project" value="TreeGrafter"/>
</dbReference>
<dbReference type="PROSITE" id="PS51286">
    <property type="entry name" value="RAP"/>
    <property type="match status" value="1"/>
</dbReference>
<dbReference type="InterPro" id="IPR050870">
    <property type="entry name" value="FAST_kinase"/>
</dbReference>
<name>A0A6S9RGM3_CHRCT</name>
<reference evidence="2" key="1">
    <citation type="submission" date="2021-01" db="EMBL/GenBank/DDBJ databases">
        <authorList>
            <person name="Corre E."/>
            <person name="Pelletier E."/>
            <person name="Niang G."/>
            <person name="Scheremetjew M."/>
            <person name="Finn R."/>
            <person name="Kale V."/>
            <person name="Holt S."/>
            <person name="Cochrane G."/>
            <person name="Meng A."/>
            <person name="Brown T."/>
            <person name="Cohen L."/>
        </authorList>
    </citation>
    <scope>NUCLEOTIDE SEQUENCE</scope>
    <source>
        <strain evidence="2">CCMP645</strain>
    </source>
</reference>
<dbReference type="InterPro" id="IPR058917">
    <property type="entry name" value="RESC6_dom"/>
</dbReference>